<feature type="binding site" evidence="7">
    <location>
        <position position="130"/>
    </location>
    <ligand>
        <name>Zn(2+)</name>
        <dbReference type="ChEBI" id="CHEBI:29105"/>
        <label>1</label>
    </ligand>
</feature>
<dbReference type="GO" id="GO:0017001">
    <property type="term" value="P:antibiotic catabolic process"/>
    <property type="evidence" value="ECO:0007669"/>
    <property type="project" value="InterPro"/>
</dbReference>
<dbReference type="InterPro" id="IPR032282">
    <property type="entry name" value="HAGH_C"/>
</dbReference>
<dbReference type="Pfam" id="PF16123">
    <property type="entry name" value="HAGH_C"/>
    <property type="match status" value="1"/>
</dbReference>
<feature type="binding site" evidence="7">
    <location>
        <position position="52"/>
    </location>
    <ligand>
        <name>Zn(2+)</name>
        <dbReference type="ChEBI" id="CHEBI:29105"/>
        <label>1</label>
    </ligand>
</feature>
<protein>
    <recommendedName>
        <fullName evidence="7">Hydroxyacylglutathione hydrolase</fullName>
        <ecNumber evidence="7">3.1.2.6</ecNumber>
    </recommendedName>
    <alternativeName>
        <fullName evidence="7">Glyoxalase II</fullName>
        <shortName evidence="7">Glx II</shortName>
    </alternativeName>
</protein>
<evidence type="ECO:0000256" key="2">
    <source>
        <dbReference type="ARBA" id="ARBA00004963"/>
    </source>
</evidence>
<keyword evidence="6 7" id="KW-0862">Zinc</keyword>
<keyword evidence="4 7" id="KW-0479">Metal-binding</keyword>
<feature type="binding site" evidence="7">
    <location>
        <position position="168"/>
    </location>
    <ligand>
        <name>Zn(2+)</name>
        <dbReference type="ChEBI" id="CHEBI:29105"/>
        <label>2</label>
    </ligand>
</feature>
<dbReference type="InterPro" id="IPR036866">
    <property type="entry name" value="RibonucZ/Hydroxyglut_hydro"/>
</dbReference>
<dbReference type="Proteomes" id="UP000500755">
    <property type="component" value="Chromosome"/>
</dbReference>
<dbReference type="InterPro" id="IPR050110">
    <property type="entry name" value="Glyoxalase_II_hydrolase"/>
</dbReference>
<dbReference type="PROSITE" id="PS00743">
    <property type="entry name" value="BETA_LACTAMASE_B_1"/>
    <property type="match status" value="1"/>
</dbReference>
<dbReference type="EC" id="3.1.2.6" evidence="7"/>
<dbReference type="PANTHER" id="PTHR43705">
    <property type="entry name" value="HYDROXYACYLGLUTATHIONE HYDROLASE"/>
    <property type="match status" value="1"/>
</dbReference>
<comment type="subunit">
    <text evidence="7">Monomer.</text>
</comment>
<dbReference type="HAMAP" id="MF_01374">
    <property type="entry name" value="Glyoxalase_2"/>
    <property type="match status" value="1"/>
</dbReference>
<dbReference type="GO" id="GO:0008270">
    <property type="term" value="F:zinc ion binding"/>
    <property type="evidence" value="ECO:0007669"/>
    <property type="project" value="InterPro"/>
</dbReference>
<dbReference type="UniPathway" id="UPA00619">
    <property type="reaction ID" value="UER00676"/>
</dbReference>
<name>A0A858ZSA9_9BURK</name>
<dbReference type="SMART" id="SM00849">
    <property type="entry name" value="Lactamase_B"/>
    <property type="match status" value="1"/>
</dbReference>
<comment type="pathway">
    <text evidence="2 7">Secondary metabolite metabolism; methylglyoxal degradation; (R)-lactate from methylglyoxal: step 2/2.</text>
</comment>
<comment type="function">
    <text evidence="7">Thiolesterase that catalyzes the hydrolysis of S-D-lactoyl-glutathione to form glutathione and D-lactic acid.</text>
</comment>
<evidence type="ECO:0000256" key="1">
    <source>
        <dbReference type="ARBA" id="ARBA00001623"/>
    </source>
</evidence>
<evidence type="ECO:0000256" key="5">
    <source>
        <dbReference type="ARBA" id="ARBA00022801"/>
    </source>
</evidence>
<evidence type="ECO:0000256" key="4">
    <source>
        <dbReference type="ARBA" id="ARBA00022723"/>
    </source>
</evidence>
<dbReference type="Pfam" id="PF00753">
    <property type="entry name" value="Lactamase_B"/>
    <property type="match status" value="1"/>
</dbReference>
<dbReference type="RefSeq" id="WP_041701029.1">
    <property type="nucleotide sequence ID" value="NZ_CP051298.1"/>
</dbReference>
<dbReference type="Gene3D" id="3.60.15.10">
    <property type="entry name" value="Ribonuclease Z/Hydroxyacylglutathione hydrolase-like"/>
    <property type="match status" value="1"/>
</dbReference>
<dbReference type="GO" id="GO:0004416">
    <property type="term" value="F:hydroxyacylglutathione hydrolase activity"/>
    <property type="evidence" value="ECO:0007669"/>
    <property type="project" value="UniProtKB-UniRule"/>
</dbReference>
<evidence type="ECO:0000313" key="9">
    <source>
        <dbReference type="EMBL" id="QKD43683.1"/>
    </source>
</evidence>
<dbReference type="InterPro" id="IPR035680">
    <property type="entry name" value="Clx_II_MBL"/>
</dbReference>
<evidence type="ECO:0000256" key="6">
    <source>
        <dbReference type="ARBA" id="ARBA00022833"/>
    </source>
</evidence>
<accession>A0A858ZSA9</accession>
<evidence type="ECO:0000256" key="3">
    <source>
        <dbReference type="ARBA" id="ARBA00006759"/>
    </source>
</evidence>
<organism evidence="9 10">
    <name type="scientific">Alicycliphilus denitrificans</name>
    <dbReference type="NCBI Taxonomy" id="179636"/>
    <lineage>
        <taxon>Bacteria</taxon>
        <taxon>Pseudomonadati</taxon>
        <taxon>Pseudomonadota</taxon>
        <taxon>Betaproteobacteria</taxon>
        <taxon>Burkholderiales</taxon>
        <taxon>Comamonadaceae</taxon>
        <taxon>Alicycliphilus</taxon>
    </lineage>
</organism>
<reference evidence="9 10" key="1">
    <citation type="submission" date="2020-05" db="EMBL/GenBank/DDBJ databases">
        <title>Complete genome sequence of Alicycliphilus denitrificans DP3.</title>
        <authorList>
            <person name="Chen X."/>
        </authorList>
    </citation>
    <scope>NUCLEOTIDE SEQUENCE [LARGE SCALE GENOMIC DNA]</scope>
    <source>
        <strain evidence="9 10">DP3</strain>
    </source>
</reference>
<feature type="binding site" evidence="7">
    <location>
        <position position="130"/>
    </location>
    <ligand>
        <name>Zn(2+)</name>
        <dbReference type="ChEBI" id="CHEBI:29105"/>
        <label>2</label>
    </ligand>
</feature>
<dbReference type="SUPFAM" id="SSF56281">
    <property type="entry name" value="Metallo-hydrolase/oxidoreductase"/>
    <property type="match status" value="1"/>
</dbReference>
<feature type="binding site" evidence="7">
    <location>
        <position position="57"/>
    </location>
    <ligand>
        <name>Zn(2+)</name>
        <dbReference type="ChEBI" id="CHEBI:29105"/>
        <label>2</label>
    </ligand>
</feature>
<dbReference type="NCBIfam" id="TIGR03413">
    <property type="entry name" value="GSH_gloB"/>
    <property type="match status" value="1"/>
</dbReference>
<dbReference type="GO" id="GO:0019243">
    <property type="term" value="P:methylglyoxal catabolic process to D-lactate via S-lactoyl-glutathione"/>
    <property type="evidence" value="ECO:0007669"/>
    <property type="project" value="UniProtKB-UniRule"/>
</dbReference>
<dbReference type="AlphaFoldDB" id="A0A858ZSA9"/>
<dbReference type="GO" id="GO:0008800">
    <property type="term" value="F:beta-lactamase activity"/>
    <property type="evidence" value="ECO:0007669"/>
    <property type="project" value="InterPro"/>
</dbReference>
<feature type="binding site" evidence="7">
    <location>
        <position position="54"/>
    </location>
    <ligand>
        <name>Zn(2+)</name>
        <dbReference type="ChEBI" id="CHEBI:29105"/>
        <label>1</label>
    </ligand>
</feature>
<dbReference type="InterPro" id="IPR017782">
    <property type="entry name" value="Hydroxyacylglutathione_Hdrlase"/>
</dbReference>
<sequence length="258" mass="27737">MNLLPLPAFSDNYIWMLHDARHALVVDPGDAAPVLQALHGMGLSLRTILVTHHHGDHVGGVNALREATGAAIYGPAGEAMPEPITRLRHGEAVTALGLRFAVIDVPGHTAGHIAYYCADVDGAPLLFCGDTLFSGGCGRLFEGTPAQMQASLDTLAALPGDTRVCCAHEYTLSNLKFARAVEPGNQALLQYLGHCESLRQAGRPTLPSRMDTERAINPFLRTREATVAQAAHGFDAHVDPREPATVLAALRQWKNEFR</sequence>
<dbReference type="CDD" id="cd07723">
    <property type="entry name" value="hydroxyacylglutathione_hydrolase_MBL-fold"/>
    <property type="match status" value="1"/>
</dbReference>
<comment type="cofactor">
    <cofactor evidence="7">
        <name>Zn(2+)</name>
        <dbReference type="ChEBI" id="CHEBI:29105"/>
    </cofactor>
    <text evidence="7">Binds 2 Zn(2+) ions per subunit.</text>
</comment>
<dbReference type="PANTHER" id="PTHR43705:SF1">
    <property type="entry name" value="HYDROXYACYLGLUTATHIONE HYDROLASE GLOB"/>
    <property type="match status" value="1"/>
</dbReference>
<dbReference type="InterPro" id="IPR001279">
    <property type="entry name" value="Metallo-B-lactamas"/>
</dbReference>
<comment type="similarity">
    <text evidence="3 7">Belongs to the metallo-beta-lactamase superfamily. Glyoxalase II family.</text>
</comment>
<gene>
    <name evidence="7 9" type="primary">gloB</name>
    <name evidence="9" type="ORF">HF896_08690</name>
</gene>
<dbReference type="EMBL" id="CP051298">
    <property type="protein sequence ID" value="QKD43683.1"/>
    <property type="molecule type" value="Genomic_DNA"/>
</dbReference>
<feature type="domain" description="Metallo-beta-lactamase" evidence="8">
    <location>
        <begin position="11"/>
        <end position="168"/>
    </location>
</feature>
<dbReference type="PIRSF" id="PIRSF005457">
    <property type="entry name" value="Glx"/>
    <property type="match status" value="1"/>
</dbReference>
<feature type="binding site" evidence="7">
    <location>
        <position position="56"/>
    </location>
    <ligand>
        <name>Zn(2+)</name>
        <dbReference type="ChEBI" id="CHEBI:29105"/>
        <label>2</label>
    </ligand>
</feature>
<comment type="catalytic activity">
    <reaction evidence="1 7">
        <text>an S-(2-hydroxyacyl)glutathione + H2O = a 2-hydroxy carboxylate + glutathione + H(+)</text>
        <dbReference type="Rhea" id="RHEA:21864"/>
        <dbReference type="ChEBI" id="CHEBI:15377"/>
        <dbReference type="ChEBI" id="CHEBI:15378"/>
        <dbReference type="ChEBI" id="CHEBI:57925"/>
        <dbReference type="ChEBI" id="CHEBI:58896"/>
        <dbReference type="ChEBI" id="CHEBI:71261"/>
        <dbReference type="EC" id="3.1.2.6"/>
    </reaction>
</comment>
<proteinExistence type="inferred from homology"/>
<evidence type="ECO:0000313" key="10">
    <source>
        <dbReference type="Proteomes" id="UP000500755"/>
    </source>
</evidence>
<feature type="binding site" evidence="7">
    <location>
        <position position="108"/>
    </location>
    <ligand>
        <name>Zn(2+)</name>
        <dbReference type="ChEBI" id="CHEBI:29105"/>
        <label>1</label>
    </ligand>
</feature>
<keyword evidence="5 7" id="KW-0378">Hydrolase</keyword>
<dbReference type="InterPro" id="IPR001018">
    <property type="entry name" value="Beta-lactamase_class-B_CS"/>
</dbReference>
<evidence type="ECO:0000259" key="8">
    <source>
        <dbReference type="SMART" id="SM00849"/>
    </source>
</evidence>
<evidence type="ECO:0000256" key="7">
    <source>
        <dbReference type="HAMAP-Rule" id="MF_01374"/>
    </source>
</evidence>